<organism evidence="2 3">
    <name type="scientific">Cloeon dipterum</name>
    <dbReference type="NCBI Taxonomy" id="197152"/>
    <lineage>
        <taxon>Eukaryota</taxon>
        <taxon>Metazoa</taxon>
        <taxon>Ecdysozoa</taxon>
        <taxon>Arthropoda</taxon>
        <taxon>Hexapoda</taxon>
        <taxon>Insecta</taxon>
        <taxon>Pterygota</taxon>
        <taxon>Palaeoptera</taxon>
        <taxon>Ephemeroptera</taxon>
        <taxon>Pisciforma</taxon>
        <taxon>Baetidae</taxon>
        <taxon>Cloeon</taxon>
    </lineage>
</organism>
<dbReference type="Gene3D" id="3.30.70.850">
    <property type="entry name" value="Peptidase S8, pro-domain"/>
    <property type="match status" value="1"/>
</dbReference>
<evidence type="ECO:0000313" key="3">
    <source>
        <dbReference type="Proteomes" id="UP000494165"/>
    </source>
</evidence>
<accession>A0A8S1E105</accession>
<name>A0A8S1E105_9INSE</name>
<sequence length="174" mass="20311">MIRLQCWKTHCSLHVLKLFDDVFIFEHPAITKRSLTPSLLHDELLTSEPQVIRALQQRAKSRQKRDLKPIVLNDVNWRDMWYLVSNYFNYPAGRRAAKIPSFSCTARFGRIARSLPTPQPPRPRDLLSNYYFRKRLSSLCDYSGGKLRFFAEQKCILLIGNSHLIYSLNTAGRI</sequence>
<evidence type="ECO:0000259" key="1">
    <source>
        <dbReference type="Pfam" id="PF16470"/>
    </source>
</evidence>
<dbReference type="InterPro" id="IPR032815">
    <property type="entry name" value="S8_pro-domain"/>
</dbReference>
<dbReference type="Pfam" id="PF16470">
    <property type="entry name" value="S8_pro-domain"/>
    <property type="match status" value="1"/>
</dbReference>
<gene>
    <name evidence="2" type="ORF">CLODIP_2_CD08599</name>
</gene>
<keyword evidence="3" id="KW-1185">Reference proteome</keyword>
<dbReference type="Proteomes" id="UP000494165">
    <property type="component" value="Unassembled WGS sequence"/>
</dbReference>
<proteinExistence type="predicted"/>
<feature type="non-terminal residue" evidence="2">
    <location>
        <position position="1"/>
    </location>
</feature>
<feature type="domain" description="Peptidase S8 pro-domain" evidence="1">
    <location>
        <begin position="19"/>
        <end position="65"/>
    </location>
</feature>
<comment type="caution">
    <text evidence="2">The sequence shown here is derived from an EMBL/GenBank/DDBJ whole genome shotgun (WGS) entry which is preliminary data.</text>
</comment>
<reference evidence="2 3" key="1">
    <citation type="submission" date="2020-04" db="EMBL/GenBank/DDBJ databases">
        <authorList>
            <person name="Alioto T."/>
            <person name="Alioto T."/>
            <person name="Gomez Garrido J."/>
        </authorList>
    </citation>
    <scope>NUCLEOTIDE SEQUENCE [LARGE SCALE GENOMIC DNA]</scope>
</reference>
<dbReference type="InterPro" id="IPR038466">
    <property type="entry name" value="S8_pro-domain_sf"/>
</dbReference>
<dbReference type="AlphaFoldDB" id="A0A8S1E105"/>
<evidence type="ECO:0000313" key="2">
    <source>
        <dbReference type="EMBL" id="CAB3386079.1"/>
    </source>
</evidence>
<dbReference type="EMBL" id="CADEPI010000453">
    <property type="protein sequence ID" value="CAB3386079.1"/>
    <property type="molecule type" value="Genomic_DNA"/>
</dbReference>
<protein>
    <recommendedName>
        <fullName evidence="1">Peptidase S8 pro-domain domain-containing protein</fullName>
    </recommendedName>
</protein>